<dbReference type="STRING" id="661478.OP10G_4362"/>
<dbReference type="Gene3D" id="3.40.720.10">
    <property type="entry name" value="Alkaline Phosphatase, subunit A"/>
    <property type="match status" value="1"/>
</dbReference>
<dbReference type="InterPro" id="IPR007312">
    <property type="entry name" value="Phosphoesterase"/>
</dbReference>
<evidence type="ECO:0000313" key="3">
    <source>
        <dbReference type="Proteomes" id="UP000027982"/>
    </source>
</evidence>
<dbReference type="AlphaFoldDB" id="A0A068NY06"/>
<name>A0A068NY06_FIMGI</name>
<dbReference type="PANTHER" id="PTHR47197:SF3">
    <property type="entry name" value="DIHYDRO-HEME D1 DEHYDROGENASE"/>
    <property type="match status" value="1"/>
</dbReference>
<sequence>MAKRQLRTLVTLTAIGLLVLFAFASAMQRGVRVFLPSGWGLAPVGTQTPVGDMLAGGEASPNGKWIAFASVGQGVHKVFLLDRATGALVDTASIGKGWIGLGWSTDSATLYVSGGTASQIVRLNVGSGGKLEAREPIPVPGISANKGWLAGLAVDDKNAYIAVSASDKLLKIDLATNVVTGEAVFEDGDTPYQVRFARGGRLIVSLQGAAKVAEVDTDAMRVVRTIPTGRHPNDMLVSGERLFVACGNDDTVDVLDLHTGTREERILVRPWPDAPAGSTPHALAITPDGKRLYVANSDNNAVAVLNVERRGLTETLGFIPTAAYPCALATLADGKHLLIGSGKGFGTGPNDKTASINPDSGAGYPYIVTQLNGIIFNVDLSDPSRLRDMTKTVLNVSKYRPNMIDHPFQAPPAGSNPIPSRLGDRSPIKHVLYIIKENRTYDQVFGSLKKGGKPYGNGDPRLTLFGDDVAPNHAELARQYVLLDNLYASGEVSVDGHHWTNGAYVPDFMQRTWPQEYSGKGSPRLTASLAETPTGRIWDHVRRAGLSYRTYYYHTMDHSNTEWAAARAKGIRDSDSVDIFIREFKEFERAGTVPNFMVMALSEDHTTGTRPGKFTPKACVASNDIGIGKVVEAISSSSLWKEFAIFIIEDDAQNGADHVDSHRTVGLVVSPYTRNTGVDSTPYTTTSMLRTMELILGATPMTQYDAAATPMYRSFHSRPDLTPYRSRRPSIDITAKNPRAKEPPLLASIDFSEPDQLTAAQELALNDAIWHSVKGPTPYPGATRRFGR</sequence>
<evidence type="ECO:0000256" key="1">
    <source>
        <dbReference type="ARBA" id="ARBA00022801"/>
    </source>
</evidence>
<dbReference type="Pfam" id="PF10282">
    <property type="entry name" value="Lactonase"/>
    <property type="match status" value="1"/>
</dbReference>
<dbReference type="EMBL" id="CP007139">
    <property type="protein sequence ID" value="AIE87730.1"/>
    <property type="molecule type" value="Genomic_DNA"/>
</dbReference>
<dbReference type="Pfam" id="PF04185">
    <property type="entry name" value="Phosphoesterase"/>
    <property type="match status" value="1"/>
</dbReference>
<organism evidence="2 3">
    <name type="scientific">Fimbriimonas ginsengisoli Gsoil 348</name>
    <dbReference type="NCBI Taxonomy" id="661478"/>
    <lineage>
        <taxon>Bacteria</taxon>
        <taxon>Bacillati</taxon>
        <taxon>Armatimonadota</taxon>
        <taxon>Fimbriimonadia</taxon>
        <taxon>Fimbriimonadales</taxon>
        <taxon>Fimbriimonadaceae</taxon>
        <taxon>Fimbriimonas</taxon>
    </lineage>
</organism>
<reference evidence="2 3" key="1">
    <citation type="journal article" date="2014" name="PLoS ONE">
        <title>The first complete genome sequence of the class fimbriimonadia in the phylum armatimonadetes.</title>
        <authorList>
            <person name="Hu Z.Y."/>
            <person name="Wang Y.Z."/>
            <person name="Im W.T."/>
            <person name="Wang S.Y."/>
            <person name="Zhao G.P."/>
            <person name="Zheng H.J."/>
            <person name="Quan Z.X."/>
        </authorList>
    </citation>
    <scope>NUCLEOTIDE SEQUENCE [LARGE SCALE GENOMIC DNA]</scope>
    <source>
        <strain evidence="2">Gsoil 348</strain>
    </source>
</reference>
<evidence type="ECO:0000313" key="2">
    <source>
        <dbReference type="EMBL" id="AIE87730.1"/>
    </source>
</evidence>
<dbReference type="KEGG" id="fgi:OP10G_4362"/>
<keyword evidence="1" id="KW-0378">Hydrolase</keyword>
<dbReference type="HOGENOM" id="CLU_012789_0_0_0"/>
<dbReference type="Pfam" id="PF07676">
    <property type="entry name" value="PD40"/>
    <property type="match status" value="1"/>
</dbReference>
<dbReference type="InterPro" id="IPR017850">
    <property type="entry name" value="Alkaline_phosphatase_core_sf"/>
</dbReference>
<accession>A0A068NY06</accession>
<dbReference type="InterPro" id="IPR051200">
    <property type="entry name" value="Host-pathogen_enzymatic-act"/>
</dbReference>
<dbReference type="InterPro" id="IPR011044">
    <property type="entry name" value="Quino_amine_DH_bsu"/>
</dbReference>
<proteinExistence type="predicted"/>
<dbReference type="Gene3D" id="2.130.10.10">
    <property type="entry name" value="YVTN repeat-like/Quinoprotein amine dehydrogenase"/>
    <property type="match status" value="2"/>
</dbReference>
<dbReference type="SUPFAM" id="SSF53649">
    <property type="entry name" value="Alkaline phosphatase-like"/>
    <property type="match status" value="1"/>
</dbReference>
<dbReference type="InterPro" id="IPR011659">
    <property type="entry name" value="WD40"/>
</dbReference>
<dbReference type="OrthoDB" id="5166832at2"/>
<dbReference type="eggNOG" id="COG3391">
    <property type="taxonomic scope" value="Bacteria"/>
</dbReference>
<gene>
    <name evidence="2" type="ORF">OP10G_4362</name>
</gene>
<dbReference type="InterPro" id="IPR015943">
    <property type="entry name" value="WD40/YVTN_repeat-like_dom_sf"/>
</dbReference>
<dbReference type="SUPFAM" id="SSF50969">
    <property type="entry name" value="YVTN repeat-like/Quinoprotein amine dehydrogenase"/>
    <property type="match status" value="1"/>
</dbReference>
<dbReference type="PANTHER" id="PTHR47197">
    <property type="entry name" value="PROTEIN NIRF"/>
    <property type="match status" value="1"/>
</dbReference>
<dbReference type="GO" id="GO:0016788">
    <property type="term" value="F:hydrolase activity, acting on ester bonds"/>
    <property type="evidence" value="ECO:0007669"/>
    <property type="project" value="InterPro"/>
</dbReference>
<protein>
    <submittedName>
        <fullName evidence="2">40-residue YVTN family beta-propeller repeat-containing protein</fullName>
    </submittedName>
</protein>
<keyword evidence="3" id="KW-1185">Reference proteome</keyword>
<dbReference type="RefSeq" id="WP_025228387.1">
    <property type="nucleotide sequence ID" value="NZ_CP007139.1"/>
</dbReference>
<dbReference type="Proteomes" id="UP000027982">
    <property type="component" value="Chromosome"/>
</dbReference>
<dbReference type="InterPro" id="IPR019405">
    <property type="entry name" value="Lactonase_7-beta_prop"/>
</dbReference>